<dbReference type="EMBL" id="LT598492">
    <property type="protein sequence ID" value="SCW00961.1"/>
    <property type="molecule type" value="Genomic_DNA"/>
</dbReference>
<accession>A0A1G4MB33</accession>
<dbReference type="Proteomes" id="UP000190831">
    <property type="component" value="Chromosome D"/>
</dbReference>
<protein>
    <submittedName>
        <fullName evidence="1">LAFE_0D01970g1_1</fullName>
    </submittedName>
</protein>
<reference evidence="1 2" key="1">
    <citation type="submission" date="2016-03" db="EMBL/GenBank/DDBJ databases">
        <authorList>
            <person name="Devillers H."/>
        </authorList>
    </citation>
    <scope>NUCLEOTIDE SEQUENCE [LARGE SCALE GENOMIC DNA]</scope>
    <source>
        <strain evidence="1">CBS 6772</strain>
    </source>
</reference>
<evidence type="ECO:0000313" key="2">
    <source>
        <dbReference type="Proteomes" id="UP000190831"/>
    </source>
</evidence>
<organism evidence="1 2">
    <name type="scientific">Lachancea fermentati</name>
    <name type="common">Zygosaccharomyces fermentati</name>
    <dbReference type="NCBI Taxonomy" id="4955"/>
    <lineage>
        <taxon>Eukaryota</taxon>
        <taxon>Fungi</taxon>
        <taxon>Dikarya</taxon>
        <taxon>Ascomycota</taxon>
        <taxon>Saccharomycotina</taxon>
        <taxon>Saccharomycetes</taxon>
        <taxon>Saccharomycetales</taxon>
        <taxon>Saccharomycetaceae</taxon>
        <taxon>Lachancea</taxon>
    </lineage>
</organism>
<name>A0A1G4MB33_LACFM</name>
<gene>
    <name evidence="1" type="ORF">LAFE_0D01970G</name>
</gene>
<dbReference type="AlphaFoldDB" id="A0A1G4MB33"/>
<keyword evidence="2" id="KW-1185">Reference proteome</keyword>
<dbReference type="OrthoDB" id="10008801at2759"/>
<proteinExistence type="predicted"/>
<evidence type="ECO:0000313" key="1">
    <source>
        <dbReference type="EMBL" id="SCW00961.1"/>
    </source>
</evidence>
<sequence length="142" mass="16056">MNTILAYRTAVRRVAPRFVIPGRLFNVLSANKSSKRWYAQSWDNKQPNKDVDAHIKVQQLLSDIQSHPNVLEKLNNISELMMSKGLANESAPPGPWQVIKILTDKEMRVAMSQFKEELQKSGIEIGPDQLGPLMTVLGMDKK</sequence>
<dbReference type="OMA" id="RAYAKSW"/>